<dbReference type="PIRSF" id="PIRSF006221">
    <property type="entry name" value="Ketosamine-3-kinase"/>
    <property type="match status" value="1"/>
</dbReference>
<comment type="catalytic activity">
    <reaction evidence="2">
        <text>N(6)-D-ribulosyl-L-lysyl-[protein] + ATP = N(6)-(3-O-phospho-D-ribulosyl)-L-lysyl-[protein] + ADP + H(+)</text>
        <dbReference type="Rhea" id="RHEA:48432"/>
        <dbReference type="Rhea" id="RHEA-COMP:12103"/>
        <dbReference type="Rhea" id="RHEA-COMP:12104"/>
        <dbReference type="ChEBI" id="CHEBI:15378"/>
        <dbReference type="ChEBI" id="CHEBI:30616"/>
        <dbReference type="ChEBI" id="CHEBI:90418"/>
        <dbReference type="ChEBI" id="CHEBI:90420"/>
        <dbReference type="ChEBI" id="CHEBI:456216"/>
        <dbReference type="EC" id="2.7.1.172"/>
    </reaction>
    <physiologicalReaction direction="left-to-right" evidence="2">
        <dbReference type="Rhea" id="RHEA:48433"/>
    </physiologicalReaction>
</comment>
<comment type="similarity">
    <text evidence="3">Belongs to the fructosamine kinase family.</text>
</comment>
<dbReference type="InterPro" id="IPR016477">
    <property type="entry name" value="Fructo-/Ketosamine-3-kinase"/>
</dbReference>
<evidence type="ECO:0000256" key="3">
    <source>
        <dbReference type="PIRNR" id="PIRNR006221"/>
    </source>
</evidence>
<dbReference type="PANTHER" id="PTHR12149:SF8">
    <property type="entry name" value="PROTEIN-RIBULOSAMINE 3-KINASE"/>
    <property type="match status" value="1"/>
</dbReference>
<dbReference type="Proteomes" id="UP000284706">
    <property type="component" value="Unassembled WGS sequence"/>
</dbReference>
<evidence type="ECO:0000313" key="5">
    <source>
        <dbReference type="Proteomes" id="UP000284706"/>
    </source>
</evidence>
<evidence type="ECO:0000256" key="1">
    <source>
        <dbReference type="ARBA" id="ARBA00011961"/>
    </source>
</evidence>
<name>A0A409VYY2_9AGAR</name>
<dbReference type="EMBL" id="NHYE01005501">
    <property type="protein sequence ID" value="PPQ71467.1"/>
    <property type="molecule type" value="Genomic_DNA"/>
</dbReference>
<keyword evidence="3" id="KW-0808">Transferase</keyword>
<dbReference type="PANTHER" id="PTHR12149">
    <property type="entry name" value="FRUCTOSAMINE 3 KINASE-RELATED PROTEIN"/>
    <property type="match status" value="1"/>
</dbReference>
<reference evidence="4 5" key="1">
    <citation type="journal article" date="2018" name="Evol. Lett.">
        <title>Horizontal gene cluster transfer increased hallucinogenic mushroom diversity.</title>
        <authorList>
            <person name="Reynolds H.T."/>
            <person name="Vijayakumar V."/>
            <person name="Gluck-Thaler E."/>
            <person name="Korotkin H.B."/>
            <person name="Matheny P.B."/>
            <person name="Slot J.C."/>
        </authorList>
    </citation>
    <scope>NUCLEOTIDE SEQUENCE [LARGE SCALE GENOMIC DNA]</scope>
    <source>
        <strain evidence="4 5">SRW20</strain>
    </source>
</reference>
<dbReference type="GO" id="GO:0016301">
    <property type="term" value="F:kinase activity"/>
    <property type="evidence" value="ECO:0007669"/>
    <property type="project" value="UniProtKB-UniRule"/>
</dbReference>
<sequence>MRGIPKIILDRLQKLEPEASFSGVLPKIRSSSGSLYYIKLGSPSEVEQYAGEAESLKVICSAAPGLAPKLLAFEVLEDGVPLFISEYKDIGSLSSSAADVLARRLATELHSADSIPSSEKFGFKIATYCGATRLSNGIFDRWDECYSAMIGDLLSQLERRGKYEKLCRKGEVVKEEVIPKLLGKYSSNIFSSVLNGRAITGSLKVHPVVLHGDLWLAYYALQSGNAGVDKATGQPIIFDPASYYGHNEADLSIARIFGGFPQSFFDKYHECLPKSEPVGQYNLRMDLYELFHYLNHTLLFGGHYGSSAEKKMDTLIRALPTL</sequence>
<proteinExistence type="inferred from homology"/>
<protein>
    <recommendedName>
        <fullName evidence="1">protein-ribulosamine 3-kinase</fullName>
        <ecNumber evidence="1">2.7.1.172</ecNumber>
    </recommendedName>
</protein>
<dbReference type="STRING" id="231916.A0A409VYY2"/>
<dbReference type="EC" id="2.7.1.172" evidence="1"/>
<keyword evidence="3" id="KW-0418">Kinase</keyword>
<gene>
    <name evidence="4" type="ORF">CVT26_011246</name>
</gene>
<dbReference type="InParanoid" id="A0A409VYY2"/>
<accession>A0A409VYY2</accession>
<dbReference type="InterPro" id="IPR011009">
    <property type="entry name" value="Kinase-like_dom_sf"/>
</dbReference>
<evidence type="ECO:0000313" key="4">
    <source>
        <dbReference type="EMBL" id="PPQ71467.1"/>
    </source>
</evidence>
<keyword evidence="5" id="KW-1185">Reference proteome</keyword>
<dbReference type="Pfam" id="PF03881">
    <property type="entry name" value="Fructosamin_kin"/>
    <property type="match status" value="1"/>
</dbReference>
<dbReference type="GO" id="GO:0102193">
    <property type="term" value="F:protein-ribulosamine 3-kinase activity"/>
    <property type="evidence" value="ECO:0007669"/>
    <property type="project" value="UniProtKB-EC"/>
</dbReference>
<organism evidence="4 5">
    <name type="scientific">Gymnopilus dilepis</name>
    <dbReference type="NCBI Taxonomy" id="231916"/>
    <lineage>
        <taxon>Eukaryota</taxon>
        <taxon>Fungi</taxon>
        <taxon>Dikarya</taxon>
        <taxon>Basidiomycota</taxon>
        <taxon>Agaricomycotina</taxon>
        <taxon>Agaricomycetes</taxon>
        <taxon>Agaricomycetidae</taxon>
        <taxon>Agaricales</taxon>
        <taxon>Agaricineae</taxon>
        <taxon>Hymenogastraceae</taxon>
        <taxon>Gymnopilus</taxon>
    </lineage>
</organism>
<comment type="caution">
    <text evidence="4">The sequence shown here is derived from an EMBL/GenBank/DDBJ whole genome shotgun (WGS) entry which is preliminary data.</text>
</comment>
<dbReference type="Gene3D" id="3.90.1200.10">
    <property type="match status" value="1"/>
</dbReference>
<dbReference type="OrthoDB" id="5772781at2759"/>
<dbReference type="AlphaFoldDB" id="A0A409VYY2"/>
<evidence type="ECO:0000256" key="2">
    <source>
        <dbReference type="ARBA" id="ARBA00048655"/>
    </source>
</evidence>
<dbReference type="SUPFAM" id="SSF56112">
    <property type="entry name" value="Protein kinase-like (PK-like)"/>
    <property type="match status" value="1"/>
</dbReference>